<gene>
    <name evidence="3" type="ORF">BJ508DRAFT_373787</name>
</gene>
<evidence type="ECO:0000256" key="1">
    <source>
        <dbReference type="SAM" id="MobiDB-lite"/>
    </source>
</evidence>
<evidence type="ECO:0000256" key="2">
    <source>
        <dbReference type="SAM" id="SignalP"/>
    </source>
</evidence>
<feature type="region of interest" description="Disordered" evidence="1">
    <location>
        <begin position="135"/>
        <end position="209"/>
    </location>
</feature>
<feature type="region of interest" description="Disordered" evidence="1">
    <location>
        <begin position="226"/>
        <end position="294"/>
    </location>
</feature>
<keyword evidence="2" id="KW-0732">Signal</keyword>
<feature type="compositionally biased region" description="Basic and acidic residues" evidence="1">
    <location>
        <begin position="325"/>
        <end position="335"/>
    </location>
</feature>
<sequence length="492" mass="53932">MRFSIPIAGTLLFPLVLSLPTAAPNTDSEAQDASPKPGPPLGTWFADLPSLLRFRVNKPLPAAPPTVEVFDFEKYKARERERKAREEIPQILTSAVQSLNLNLSASQAKEQEEDIGNYSEDEAAVWDKIEGNRIVDHEDKGAHSKDTHSKDRSEDTRSKGTYSNDARSNEDSYNEHDSDTENEGQDDKKSNAYDNKQKGTITIPQFPTEVASYSYEEAARYFREGGSAIASDSEEEDGSADQDMNLMGMGWFSKSTPTAAAPAPRRRSSGTRGRSSSQPPLPRASSFSGRGILKSSNNYRPAAYDDTYVGTKKYTGPTTPEGWEEPGRPTVRKDGGGYLAGDPDARDTYYREHYGVSFDEFVKGEYDPKMPGKYRAYDDDGYAVGAFWNGGKFVDFGYGPQYDEYGAEVSGYGGNERGAYKGDKYGGKILGGDGGVGGWYDNDVSSHPSAWEGPDMPGAYPEDAGDWEYVCSEGEECGYPDRSGHGASQWSV</sequence>
<evidence type="ECO:0000313" key="3">
    <source>
        <dbReference type="EMBL" id="RPA85056.1"/>
    </source>
</evidence>
<dbReference type="AlphaFoldDB" id="A0A3N4IHF4"/>
<feature type="signal peptide" evidence="2">
    <location>
        <begin position="1"/>
        <end position="18"/>
    </location>
</feature>
<feature type="chain" id="PRO_5018198415" evidence="2">
    <location>
        <begin position="19"/>
        <end position="492"/>
    </location>
</feature>
<feature type="compositionally biased region" description="Basic and acidic residues" evidence="1">
    <location>
        <begin position="135"/>
        <end position="158"/>
    </location>
</feature>
<keyword evidence="4" id="KW-1185">Reference proteome</keyword>
<dbReference type="Proteomes" id="UP000275078">
    <property type="component" value="Unassembled WGS sequence"/>
</dbReference>
<evidence type="ECO:0000313" key="4">
    <source>
        <dbReference type="Proteomes" id="UP000275078"/>
    </source>
</evidence>
<organism evidence="3 4">
    <name type="scientific">Ascobolus immersus RN42</name>
    <dbReference type="NCBI Taxonomy" id="1160509"/>
    <lineage>
        <taxon>Eukaryota</taxon>
        <taxon>Fungi</taxon>
        <taxon>Dikarya</taxon>
        <taxon>Ascomycota</taxon>
        <taxon>Pezizomycotina</taxon>
        <taxon>Pezizomycetes</taxon>
        <taxon>Pezizales</taxon>
        <taxon>Ascobolaceae</taxon>
        <taxon>Ascobolus</taxon>
    </lineage>
</organism>
<dbReference type="EMBL" id="ML119655">
    <property type="protein sequence ID" value="RPA85056.1"/>
    <property type="molecule type" value="Genomic_DNA"/>
</dbReference>
<proteinExistence type="predicted"/>
<feature type="compositionally biased region" description="Basic and acidic residues" evidence="1">
    <location>
        <begin position="167"/>
        <end position="197"/>
    </location>
</feature>
<reference evidence="3 4" key="1">
    <citation type="journal article" date="2018" name="Nat. Ecol. Evol.">
        <title>Pezizomycetes genomes reveal the molecular basis of ectomycorrhizal truffle lifestyle.</title>
        <authorList>
            <person name="Murat C."/>
            <person name="Payen T."/>
            <person name="Noel B."/>
            <person name="Kuo A."/>
            <person name="Morin E."/>
            <person name="Chen J."/>
            <person name="Kohler A."/>
            <person name="Krizsan K."/>
            <person name="Balestrini R."/>
            <person name="Da Silva C."/>
            <person name="Montanini B."/>
            <person name="Hainaut M."/>
            <person name="Levati E."/>
            <person name="Barry K.W."/>
            <person name="Belfiori B."/>
            <person name="Cichocki N."/>
            <person name="Clum A."/>
            <person name="Dockter R.B."/>
            <person name="Fauchery L."/>
            <person name="Guy J."/>
            <person name="Iotti M."/>
            <person name="Le Tacon F."/>
            <person name="Lindquist E.A."/>
            <person name="Lipzen A."/>
            <person name="Malagnac F."/>
            <person name="Mello A."/>
            <person name="Molinier V."/>
            <person name="Miyauchi S."/>
            <person name="Poulain J."/>
            <person name="Riccioni C."/>
            <person name="Rubini A."/>
            <person name="Sitrit Y."/>
            <person name="Splivallo R."/>
            <person name="Traeger S."/>
            <person name="Wang M."/>
            <person name="Zifcakova L."/>
            <person name="Wipf D."/>
            <person name="Zambonelli A."/>
            <person name="Paolocci F."/>
            <person name="Nowrousian M."/>
            <person name="Ottonello S."/>
            <person name="Baldrian P."/>
            <person name="Spatafora J.W."/>
            <person name="Henrissat B."/>
            <person name="Nagy L.G."/>
            <person name="Aury J.M."/>
            <person name="Wincker P."/>
            <person name="Grigoriev I.V."/>
            <person name="Bonfante P."/>
            <person name="Martin F.M."/>
        </authorList>
    </citation>
    <scope>NUCLEOTIDE SEQUENCE [LARGE SCALE GENOMIC DNA]</scope>
    <source>
        <strain evidence="3 4">RN42</strain>
    </source>
</reference>
<name>A0A3N4IHF4_ASCIM</name>
<protein>
    <submittedName>
        <fullName evidence="3">Uncharacterized protein</fullName>
    </submittedName>
</protein>
<feature type="region of interest" description="Disordered" evidence="1">
    <location>
        <begin position="308"/>
        <end position="338"/>
    </location>
</feature>
<accession>A0A3N4IHF4</accession>